<evidence type="ECO:0000313" key="4">
    <source>
        <dbReference type="Proteomes" id="UP001383192"/>
    </source>
</evidence>
<feature type="transmembrane region" description="Helical" evidence="2">
    <location>
        <begin position="39"/>
        <end position="59"/>
    </location>
</feature>
<evidence type="ECO:0000313" key="3">
    <source>
        <dbReference type="EMBL" id="KAK7051359.1"/>
    </source>
</evidence>
<sequence>MSSPGKSPVNVATESESQINVEYCVTDQRSDIKLYFEHAIAFVLSFWFILINGTLLEHTAGARDRRTPDLDYLVPVADIVANLSVCSTLFTWFSALCALVALFRDMFRRDRLTRTQQRFKRLLPLTFTTFNATTATTMWTSLSAPTSLSRLSPPSSIPRSTSLPADLAEQAGQAITFATLMSTSIATGNASMFANTSITSFHPQAPNPPMASSSTSTINNPSPAPRNHPTTSPTHPSSRKIFKIVENRHLLESRCTLAQRSKNKGVCFTRRIRNFRDRPISISDAYLRPAYHSESDDNRNSFFHARYDHISIAFPGDSALERWSYARADRLLSAILVSYWLLMMALLCAFGRPVYFAASQINLVFGIFVAFLVVFIPAVVLWFMCG</sequence>
<feature type="region of interest" description="Disordered" evidence="1">
    <location>
        <begin position="200"/>
        <end position="239"/>
    </location>
</feature>
<protein>
    <submittedName>
        <fullName evidence="3">Uncharacterized protein</fullName>
    </submittedName>
</protein>
<feature type="transmembrane region" description="Helical" evidence="2">
    <location>
        <begin position="122"/>
        <end position="142"/>
    </location>
</feature>
<feature type="transmembrane region" description="Helical" evidence="2">
    <location>
        <begin position="363"/>
        <end position="384"/>
    </location>
</feature>
<name>A0AAW0DKJ4_9AGAR</name>
<accession>A0AAW0DKJ4</accession>
<dbReference type="Proteomes" id="UP001383192">
    <property type="component" value="Unassembled WGS sequence"/>
</dbReference>
<comment type="caution">
    <text evidence="3">The sequence shown here is derived from an EMBL/GenBank/DDBJ whole genome shotgun (WGS) entry which is preliminary data.</text>
</comment>
<feature type="compositionally biased region" description="Low complexity" evidence="1">
    <location>
        <begin position="211"/>
        <end position="221"/>
    </location>
</feature>
<dbReference type="EMBL" id="JAYKXP010000013">
    <property type="protein sequence ID" value="KAK7051359.1"/>
    <property type="molecule type" value="Genomic_DNA"/>
</dbReference>
<keyword evidence="2" id="KW-0472">Membrane</keyword>
<feature type="transmembrane region" description="Helical" evidence="2">
    <location>
        <begin position="331"/>
        <end position="351"/>
    </location>
</feature>
<keyword evidence="2" id="KW-0812">Transmembrane</keyword>
<dbReference type="AlphaFoldDB" id="A0AAW0DKJ4"/>
<evidence type="ECO:0000256" key="1">
    <source>
        <dbReference type="SAM" id="MobiDB-lite"/>
    </source>
</evidence>
<organism evidence="3 4">
    <name type="scientific">Paramarasmius palmivorus</name>
    <dbReference type="NCBI Taxonomy" id="297713"/>
    <lineage>
        <taxon>Eukaryota</taxon>
        <taxon>Fungi</taxon>
        <taxon>Dikarya</taxon>
        <taxon>Basidiomycota</taxon>
        <taxon>Agaricomycotina</taxon>
        <taxon>Agaricomycetes</taxon>
        <taxon>Agaricomycetidae</taxon>
        <taxon>Agaricales</taxon>
        <taxon>Marasmiineae</taxon>
        <taxon>Marasmiaceae</taxon>
        <taxon>Paramarasmius</taxon>
    </lineage>
</organism>
<evidence type="ECO:0000256" key="2">
    <source>
        <dbReference type="SAM" id="Phobius"/>
    </source>
</evidence>
<keyword evidence="2" id="KW-1133">Transmembrane helix</keyword>
<proteinExistence type="predicted"/>
<feature type="transmembrane region" description="Helical" evidence="2">
    <location>
        <begin position="79"/>
        <end position="102"/>
    </location>
</feature>
<gene>
    <name evidence="3" type="ORF">VNI00_004859</name>
</gene>
<keyword evidence="4" id="KW-1185">Reference proteome</keyword>
<reference evidence="3 4" key="1">
    <citation type="submission" date="2024-01" db="EMBL/GenBank/DDBJ databases">
        <title>A draft genome for a cacao thread blight-causing isolate of Paramarasmius palmivorus.</title>
        <authorList>
            <person name="Baruah I.K."/>
            <person name="Bukari Y."/>
            <person name="Amoako-Attah I."/>
            <person name="Meinhardt L.W."/>
            <person name="Bailey B.A."/>
            <person name="Cohen S.P."/>
        </authorList>
    </citation>
    <scope>NUCLEOTIDE SEQUENCE [LARGE SCALE GENOMIC DNA]</scope>
    <source>
        <strain evidence="3 4">GH-12</strain>
    </source>
</reference>